<dbReference type="InterPro" id="IPR013783">
    <property type="entry name" value="Ig-like_fold"/>
</dbReference>
<evidence type="ECO:0000313" key="2">
    <source>
        <dbReference type="Proteomes" id="UP000546701"/>
    </source>
</evidence>
<dbReference type="RefSeq" id="WP_157177752.1">
    <property type="nucleotide sequence ID" value="NZ_BMJP01000006.1"/>
</dbReference>
<evidence type="ECO:0000313" key="1">
    <source>
        <dbReference type="EMBL" id="MBB5730705.1"/>
    </source>
</evidence>
<dbReference type="InterPro" id="IPR008962">
    <property type="entry name" value="PapD-like_sf"/>
</dbReference>
<dbReference type="EMBL" id="JACIJR010000008">
    <property type="protein sequence ID" value="MBB5730705.1"/>
    <property type="molecule type" value="Genomic_DNA"/>
</dbReference>
<name>A0A7W9BVD8_9SPHN</name>
<dbReference type="Gene3D" id="2.60.40.10">
    <property type="entry name" value="Immunoglobulins"/>
    <property type="match status" value="1"/>
</dbReference>
<dbReference type="AlphaFoldDB" id="A0A7W9BVD8"/>
<dbReference type="Proteomes" id="UP000546701">
    <property type="component" value="Unassembled WGS sequence"/>
</dbReference>
<accession>A0A7W9BVD8</accession>
<sequence length="235" mass="25244">MTINNGSRRLHRLLVLAGAAIGLMAAPARAELVLSQVVLDLMPAGPPRADVEAFNNGEERMYVVAEPASILDPGTPQERRVASNDPAVSGLLVTPQKMILEPGERKLIRIAAILPRSPRDRIYRVTVKPVVGELAVSGSALKVLVGYDMLVIVRPAVLTDTITARRAGTTMTLTNAGSTSVELYRGRQCNAAGADCRDLPAKRLYAGADWQQPIDPARPADYLVKSGATVKPMRF</sequence>
<dbReference type="OrthoDB" id="7630309at2"/>
<organism evidence="1 2">
    <name type="scientific">Sphingomonas prati</name>
    <dbReference type="NCBI Taxonomy" id="1843237"/>
    <lineage>
        <taxon>Bacteria</taxon>
        <taxon>Pseudomonadati</taxon>
        <taxon>Pseudomonadota</taxon>
        <taxon>Alphaproteobacteria</taxon>
        <taxon>Sphingomonadales</taxon>
        <taxon>Sphingomonadaceae</taxon>
        <taxon>Sphingomonas</taxon>
    </lineage>
</organism>
<dbReference type="SUPFAM" id="SSF49354">
    <property type="entry name" value="PapD-like"/>
    <property type="match status" value="1"/>
</dbReference>
<protein>
    <submittedName>
        <fullName evidence="1">P pilus assembly chaperone PapD</fullName>
    </submittedName>
</protein>
<proteinExistence type="predicted"/>
<keyword evidence="2" id="KW-1185">Reference proteome</keyword>
<gene>
    <name evidence="1" type="ORF">FHS99_003211</name>
</gene>
<comment type="caution">
    <text evidence="1">The sequence shown here is derived from an EMBL/GenBank/DDBJ whole genome shotgun (WGS) entry which is preliminary data.</text>
</comment>
<reference evidence="1 2" key="1">
    <citation type="submission" date="2020-08" db="EMBL/GenBank/DDBJ databases">
        <title>Genomic Encyclopedia of Type Strains, Phase IV (KMG-IV): sequencing the most valuable type-strain genomes for metagenomic binning, comparative biology and taxonomic classification.</title>
        <authorList>
            <person name="Goeker M."/>
        </authorList>
    </citation>
    <scope>NUCLEOTIDE SEQUENCE [LARGE SCALE GENOMIC DNA]</scope>
    <source>
        <strain evidence="1 2">DSM 103336</strain>
    </source>
</reference>